<proteinExistence type="predicted"/>
<dbReference type="InterPro" id="IPR002110">
    <property type="entry name" value="Ankyrin_rpt"/>
</dbReference>
<reference evidence="1" key="1">
    <citation type="submission" date="2013-07" db="EMBL/GenBank/DDBJ databases">
        <title>The genome of Eucalyptus grandis.</title>
        <authorList>
            <person name="Schmutz J."/>
            <person name="Hayes R."/>
            <person name="Myburg A."/>
            <person name="Tuskan G."/>
            <person name="Grattapaglia D."/>
            <person name="Rokhsar D.S."/>
        </authorList>
    </citation>
    <scope>NUCLEOTIDE SEQUENCE</scope>
    <source>
        <tissue evidence="1">Leaf extractions</tissue>
    </source>
</reference>
<dbReference type="AlphaFoldDB" id="A0A058ZX93"/>
<dbReference type="FunCoup" id="A0A058ZX93">
    <property type="interactions" value="95"/>
</dbReference>
<protein>
    <submittedName>
        <fullName evidence="1">Uncharacterized protein</fullName>
    </submittedName>
</protein>
<accession>A0A058ZX93</accession>
<dbReference type="InterPro" id="IPR036770">
    <property type="entry name" value="Ankyrin_rpt-contain_sf"/>
</dbReference>
<organism evidence="1">
    <name type="scientific">Eucalyptus grandis</name>
    <name type="common">Flooded gum</name>
    <dbReference type="NCBI Taxonomy" id="71139"/>
    <lineage>
        <taxon>Eukaryota</taxon>
        <taxon>Viridiplantae</taxon>
        <taxon>Streptophyta</taxon>
        <taxon>Embryophyta</taxon>
        <taxon>Tracheophyta</taxon>
        <taxon>Spermatophyta</taxon>
        <taxon>Magnoliopsida</taxon>
        <taxon>eudicotyledons</taxon>
        <taxon>Gunneridae</taxon>
        <taxon>Pentapetalae</taxon>
        <taxon>rosids</taxon>
        <taxon>malvids</taxon>
        <taxon>Myrtales</taxon>
        <taxon>Myrtaceae</taxon>
        <taxon>Myrtoideae</taxon>
        <taxon>Eucalypteae</taxon>
        <taxon>Eucalyptus</taxon>
    </lineage>
</organism>
<gene>
    <name evidence="1" type="ORF">EUGRSUZ_L00111</name>
</gene>
<sequence length="200" mass="22418">MTLQEAIAADNVDELYSLIKGNENLLDHGHEGPFPNTPLHNAANKGRIKVAMEIAILKPLLARKLNQEGFKPMHLALHQKHYHIARALMSLNLKLIRVRGRGRITPLHFVAGKRGKSEKENMDLLELLVEFLSACKSSIEDLTSQCKTAVHVAVRTGNIGAFKVLLGWLKRARLTQILNWKDQDGNTVLHIAAFERKSKV</sequence>
<dbReference type="STRING" id="71139.A0A058ZX93"/>
<dbReference type="Gene3D" id="1.25.40.20">
    <property type="entry name" value="Ankyrin repeat-containing domain"/>
    <property type="match status" value="2"/>
</dbReference>
<dbReference type="eggNOG" id="KOG0504">
    <property type="taxonomic scope" value="Eukaryota"/>
</dbReference>
<dbReference type="PANTHER" id="PTHR24128:SF24">
    <property type="entry name" value="ANKYRIN REPEAT PROTEIN"/>
    <property type="match status" value="1"/>
</dbReference>
<dbReference type="InParanoid" id="A0A058ZX93"/>
<dbReference type="PANTHER" id="PTHR24128">
    <property type="entry name" value="HOMEOBOX PROTEIN WARIAI"/>
    <property type="match status" value="1"/>
</dbReference>
<dbReference type="Gramene" id="KCW45951">
    <property type="protein sequence ID" value="KCW45951"/>
    <property type="gene ID" value="EUGRSUZ_L00111"/>
</dbReference>
<name>A0A058ZX93_EUCGR</name>
<dbReference type="EMBL" id="KK198766">
    <property type="protein sequence ID" value="KCW45951.1"/>
    <property type="molecule type" value="Genomic_DNA"/>
</dbReference>
<dbReference type="Pfam" id="PF12796">
    <property type="entry name" value="Ank_2"/>
    <property type="match status" value="1"/>
</dbReference>
<dbReference type="SUPFAM" id="SSF48403">
    <property type="entry name" value="Ankyrin repeat"/>
    <property type="match status" value="1"/>
</dbReference>
<evidence type="ECO:0000313" key="1">
    <source>
        <dbReference type="EMBL" id="KCW45951.1"/>
    </source>
</evidence>